<reference evidence="2" key="1">
    <citation type="journal article" date="2021" name="Nat. Commun.">
        <title>Genetic determinants of endophytism in the Arabidopsis root mycobiome.</title>
        <authorList>
            <person name="Mesny F."/>
            <person name="Miyauchi S."/>
            <person name="Thiergart T."/>
            <person name="Pickel B."/>
            <person name="Atanasova L."/>
            <person name="Karlsson M."/>
            <person name="Huettel B."/>
            <person name="Barry K.W."/>
            <person name="Haridas S."/>
            <person name="Chen C."/>
            <person name="Bauer D."/>
            <person name="Andreopoulos W."/>
            <person name="Pangilinan J."/>
            <person name="LaButti K."/>
            <person name="Riley R."/>
            <person name="Lipzen A."/>
            <person name="Clum A."/>
            <person name="Drula E."/>
            <person name="Henrissat B."/>
            <person name="Kohler A."/>
            <person name="Grigoriev I.V."/>
            <person name="Martin F.M."/>
            <person name="Hacquard S."/>
        </authorList>
    </citation>
    <scope>NUCLEOTIDE SEQUENCE</scope>
    <source>
        <strain evidence="2">MPI-CAGE-CH-0243</strain>
    </source>
</reference>
<gene>
    <name evidence="2" type="ORF">B0J11DRAFT_504112</name>
</gene>
<evidence type="ECO:0000256" key="1">
    <source>
        <dbReference type="SAM" id="MobiDB-lite"/>
    </source>
</evidence>
<feature type="region of interest" description="Disordered" evidence="1">
    <location>
        <begin position="74"/>
        <end position="105"/>
    </location>
</feature>
<organism evidence="2 3">
    <name type="scientific">Dendryphion nanum</name>
    <dbReference type="NCBI Taxonomy" id="256645"/>
    <lineage>
        <taxon>Eukaryota</taxon>
        <taxon>Fungi</taxon>
        <taxon>Dikarya</taxon>
        <taxon>Ascomycota</taxon>
        <taxon>Pezizomycotina</taxon>
        <taxon>Dothideomycetes</taxon>
        <taxon>Pleosporomycetidae</taxon>
        <taxon>Pleosporales</taxon>
        <taxon>Torulaceae</taxon>
        <taxon>Dendryphion</taxon>
    </lineage>
</organism>
<dbReference type="Proteomes" id="UP000700596">
    <property type="component" value="Unassembled WGS sequence"/>
</dbReference>
<accession>A0A9P9E3D9</accession>
<proteinExistence type="predicted"/>
<dbReference type="AlphaFoldDB" id="A0A9P9E3D9"/>
<comment type="caution">
    <text evidence="2">The sequence shown here is derived from an EMBL/GenBank/DDBJ whole genome shotgun (WGS) entry which is preliminary data.</text>
</comment>
<dbReference type="EMBL" id="JAGMWT010000004">
    <property type="protein sequence ID" value="KAH7130318.1"/>
    <property type="molecule type" value="Genomic_DNA"/>
</dbReference>
<protein>
    <submittedName>
        <fullName evidence="2">Uncharacterized protein</fullName>
    </submittedName>
</protein>
<feature type="compositionally biased region" description="Gly residues" evidence="1">
    <location>
        <begin position="78"/>
        <end position="98"/>
    </location>
</feature>
<evidence type="ECO:0000313" key="2">
    <source>
        <dbReference type="EMBL" id="KAH7130318.1"/>
    </source>
</evidence>
<sequence length="247" mass="27715">MPYLIFTSLSSHPYLTFSTTIAQEFRSWSYTVESIPSSDPRIAEIHQHDETSFSQYRNRPPLSEVWERELRRRCPGIEPGGSGSGGSSMGSSGEGSNGGDETRQRGQGWFAGLMRRMGVQSDNRSARSCSILALAQRQSGRRSTDRERGIARRRTVEYIVHTPPDENTSEEGALRPRSYGQDTASSIEFVNYGGRSHSPDVFDTEAFEFREMVQSVDTSITDADLSEIVQLAYSRRDNDSGDRPWLL</sequence>
<name>A0A9P9E3D9_9PLEO</name>
<keyword evidence="3" id="KW-1185">Reference proteome</keyword>
<evidence type="ECO:0000313" key="3">
    <source>
        <dbReference type="Proteomes" id="UP000700596"/>
    </source>
</evidence>